<dbReference type="SUPFAM" id="SSF52540">
    <property type="entry name" value="P-loop containing nucleoside triphosphate hydrolases"/>
    <property type="match status" value="1"/>
</dbReference>
<dbReference type="SMART" id="SM00959">
    <property type="entry name" value="Rho_N"/>
    <property type="match status" value="1"/>
</dbReference>
<dbReference type="SMART" id="SM00357">
    <property type="entry name" value="CSP"/>
    <property type="match status" value="1"/>
</dbReference>
<evidence type="ECO:0000256" key="7">
    <source>
        <dbReference type="ARBA" id="ARBA00023015"/>
    </source>
</evidence>
<dbReference type="Gene3D" id="3.40.50.300">
    <property type="entry name" value="P-loop containing nucleotide triphosphate hydrolases"/>
    <property type="match status" value="1"/>
</dbReference>
<gene>
    <name evidence="9 13" type="primary">rho</name>
    <name evidence="13" type="ORF">ASILVAE211_09335</name>
</gene>
<keyword evidence="2 9" id="KW-0547">Nucleotide-binding</keyword>
<evidence type="ECO:0000256" key="3">
    <source>
        <dbReference type="ARBA" id="ARBA00022801"/>
    </source>
</evidence>
<keyword evidence="3 9" id="KW-0378">Hydrolase</keyword>
<dbReference type="AlphaFoldDB" id="A0A963YQQ1"/>
<reference evidence="13" key="2">
    <citation type="submission" date="2021-01" db="EMBL/GenBank/DDBJ databases">
        <authorList>
            <person name="Mieszkin S."/>
            <person name="Pouder E."/>
            <person name="Alain K."/>
        </authorList>
    </citation>
    <scope>NUCLEOTIDE SEQUENCE</scope>
    <source>
        <strain evidence="13">HW T2.11</strain>
    </source>
</reference>
<dbReference type="InterPro" id="IPR012340">
    <property type="entry name" value="NA-bd_OB-fold"/>
</dbReference>
<dbReference type="SMART" id="SM00382">
    <property type="entry name" value="AAA"/>
    <property type="match status" value="1"/>
</dbReference>
<evidence type="ECO:0000256" key="11">
    <source>
        <dbReference type="PROSITE-ProRule" id="PRU01203"/>
    </source>
</evidence>
<keyword evidence="7 9" id="KW-0805">Transcription regulation</keyword>
<dbReference type="EC" id="3.6.4.-" evidence="9 10"/>
<evidence type="ECO:0000256" key="5">
    <source>
        <dbReference type="ARBA" id="ARBA00022840"/>
    </source>
</evidence>
<dbReference type="Proteomes" id="UP000708298">
    <property type="component" value="Unassembled WGS sequence"/>
</dbReference>
<dbReference type="GO" id="GO:0008186">
    <property type="term" value="F:ATP-dependent activity, acting on RNA"/>
    <property type="evidence" value="ECO:0007669"/>
    <property type="project" value="UniProtKB-UniRule"/>
</dbReference>
<feature type="binding site" evidence="9">
    <location>
        <position position="218"/>
    </location>
    <ligand>
        <name>ATP</name>
        <dbReference type="ChEBI" id="CHEBI:30616"/>
    </ligand>
</feature>
<comment type="caution">
    <text evidence="9">Lacks conserved residue(s) required for the propagation of feature annotation.</text>
</comment>
<dbReference type="PROSITE" id="PS51856">
    <property type="entry name" value="RHO_RNA_BD"/>
    <property type="match status" value="1"/>
</dbReference>
<dbReference type="CDD" id="cd04459">
    <property type="entry name" value="Rho_CSD"/>
    <property type="match status" value="1"/>
</dbReference>
<dbReference type="Gene3D" id="2.40.50.140">
    <property type="entry name" value="Nucleic acid-binding proteins"/>
    <property type="match status" value="1"/>
</dbReference>
<evidence type="ECO:0000313" key="14">
    <source>
        <dbReference type="Proteomes" id="UP000708298"/>
    </source>
</evidence>
<comment type="subunit">
    <text evidence="9">Homohexamer. The homohexamer assembles into an open ring structure.</text>
</comment>
<evidence type="ECO:0000256" key="1">
    <source>
        <dbReference type="ARBA" id="ARBA00022472"/>
    </source>
</evidence>
<feature type="domain" description="Rho RNA-BD" evidence="12">
    <location>
        <begin position="48"/>
        <end position="123"/>
    </location>
</feature>
<evidence type="ECO:0000313" key="13">
    <source>
        <dbReference type="EMBL" id="MCB8875381.1"/>
    </source>
</evidence>
<dbReference type="Pfam" id="PF00006">
    <property type="entry name" value="ATP-synt_ab"/>
    <property type="match status" value="1"/>
</dbReference>
<keyword evidence="5 9" id="KW-0067">ATP-binding</keyword>
<dbReference type="NCBIfam" id="TIGR00767">
    <property type="entry name" value="rho"/>
    <property type="match status" value="1"/>
</dbReference>
<keyword evidence="14" id="KW-1185">Reference proteome</keyword>
<comment type="function">
    <text evidence="9">Facilitates transcription termination by a mechanism that involves Rho binding to the nascent RNA, activation of Rho's RNA-dependent ATPase activity, and release of the mRNA from the DNA template.</text>
</comment>
<evidence type="ECO:0000259" key="12">
    <source>
        <dbReference type="PROSITE" id="PS51856"/>
    </source>
</evidence>
<dbReference type="InterPro" id="IPR011129">
    <property type="entry name" value="CSD"/>
</dbReference>
<keyword evidence="8 9" id="KW-0804">Transcription</keyword>
<dbReference type="InterPro" id="IPR004665">
    <property type="entry name" value="Term_rho"/>
</dbReference>
<evidence type="ECO:0000256" key="9">
    <source>
        <dbReference type="HAMAP-Rule" id="MF_01884"/>
    </source>
</evidence>
<evidence type="ECO:0000256" key="4">
    <source>
        <dbReference type="ARBA" id="ARBA00022806"/>
    </source>
</evidence>
<dbReference type="InterPro" id="IPR036269">
    <property type="entry name" value="Rho_N_sf"/>
</dbReference>
<dbReference type="GO" id="GO:0016787">
    <property type="term" value="F:hydrolase activity"/>
    <property type="evidence" value="ECO:0007669"/>
    <property type="project" value="UniProtKB-KW"/>
</dbReference>
<dbReference type="NCBIfam" id="NF006886">
    <property type="entry name" value="PRK09376.1"/>
    <property type="match status" value="1"/>
</dbReference>
<dbReference type="CDD" id="cd01128">
    <property type="entry name" value="rho_factor_C"/>
    <property type="match status" value="1"/>
</dbReference>
<protein>
    <recommendedName>
        <fullName evidence="9 10">Transcription termination factor Rho</fullName>
        <ecNumber evidence="9 10">3.6.4.-</ecNumber>
    </recommendedName>
    <alternativeName>
        <fullName evidence="9">ATP-dependent helicase Rho</fullName>
    </alternativeName>
</protein>
<dbReference type="InterPro" id="IPR000194">
    <property type="entry name" value="ATPase_F1/V1/A1_a/bsu_nucl-bd"/>
</dbReference>
<dbReference type="InterPro" id="IPR027417">
    <property type="entry name" value="P-loop_NTPase"/>
</dbReference>
<evidence type="ECO:0000256" key="8">
    <source>
        <dbReference type="ARBA" id="ARBA00023163"/>
    </source>
</evidence>
<feature type="binding site" evidence="9">
    <location>
        <begin position="175"/>
        <end position="180"/>
    </location>
    <ligand>
        <name>ATP</name>
        <dbReference type="ChEBI" id="CHEBI:30616"/>
    </ligand>
</feature>
<keyword evidence="1 9" id="KW-0806">Transcription termination</keyword>
<comment type="similarity">
    <text evidence="9 11">Belongs to the Rho family.</text>
</comment>
<evidence type="ECO:0000256" key="6">
    <source>
        <dbReference type="ARBA" id="ARBA00022884"/>
    </source>
</evidence>
<dbReference type="Pfam" id="PF07497">
    <property type="entry name" value="Rho_RNA_bind"/>
    <property type="match status" value="1"/>
</dbReference>
<dbReference type="InterPro" id="IPR011112">
    <property type="entry name" value="Rho-like_N"/>
</dbReference>
<keyword evidence="4 9" id="KW-0347">Helicase</keyword>
<dbReference type="GO" id="GO:0005524">
    <property type="term" value="F:ATP binding"/>
    <property type="evidence" value="ECO:0007669"/>
    <property type="project" value="UniProtKB-UniRule"/>
</dbReference>
<evidence type="ECO:0000256" key="2">
    <source>
        <dbReference type="ARBA" id="ARBA00022741"/>
    </source>
</evidence>
<feature type="binding site" evidence="9">
    <location>
        <begin position="187"/>
        <end position="192"/>
    </location>
    <ligand>
        <name>ATP</name>
        <dbReference type="ChEBI" id="CHEBI:30616"/>
    </ligand>
</feature>
<dbReference type="GO" id="GO:0005829">
    <property type="term" value="C:cytosol"/>
    <property type="evidence" value="ECO:0007669"/>
    <property type="project" value="UniProtKB-ARBA"/>
</dbReference>
<proteinExistence type="inferred from homology"/>
<reference evidence="13" key="1">
    <citation type="journal article" date="2021" name="Microorganisms">
        <title>Acidisoma silvae sp. nov. and Acidisomacellulosilytica sp. nov., Two Acidophilic Bacteria Isolated from Decaying Wood, Hydrolyzing Cellulose and Producing Poly-3-hydroxybutyrate.</title>
        <authorList>
            <person name="Mieszkin S."/>
            <person name="Pouder E."/>
            <person name="Uroz S."/>
            <person name="Simon-Colin C."/>
            <person name="Alain K."/>
        </authorList>
    </citation>
    <scope>NUCLEOTIDE SEQUENCE</scope>
    <source>
        <strain evidence="13">HW T2.11</strain>
    </source>
</reference>
<organism evidence="13 14">
    <name type="scientific">Acidisoma silvae</name>
    <dbReference type="NCBI Taxonomy" id="2802396"/>
    <lineage>
        <taxon>Bacteria</taxon>
        <taxon>Pseudomonadati</taxon>
        <taxon>Pseudomonadota</taxon>
        <taxon>Alphaproteobacteria</taxon>
        <taxon>Acetobacterales</taxon>
        <taxon>Acidocellaceae</taxon>
        <taxon>Acidisoma</taxon>
    </lineage>
</organism>
<dbReference type="Pfam" id="PF07498">
    <property type="entry name" value="Rho_N"/>
    <property type="match status" value="1"/>
</dbReference>
<dbReference type="RefSeq" id="WP_227321035.1">
    <property type="nucleotide sequence ID" value="NZ_JAESVB010000003.1"/>
</dbReference>
<keyword evidence="6 9" id="KW-0694">RNA-binding</keyword>
<dbReference type="InterPro" id="IPR041703">
    <property type="entry name" value="Rho_factor_ATP-bd"/>
</dbReference>
<dbReference type="FunFam" id="3.40.50.300:FF:000072">
    <property type="entry name" value="Transcription termination factor Rho"/>
    <property type="match status" value="1"/>
</dbReference>
<accession>A0A963YQQ1</accession>
<evidence type="ECO:0000256" key="10">
    <source>
        <dbReference type="NCBIfam" id="TIGR00767"/>
    </source>
</evidence>
<dbReference type="EMBL" id="JAESVB010000003">
    <property type="protein sequence ID" value="MCB8875381.1"/>
    <property type="molecule type" value="Genomic_DNA"/>
</dbReference>
<name>A0A963YQQ1_9PROT</name>
<dbReference type="InterPro" id="IPR011113">
    <property type="entry name" value="Rho_RNA-bd"/>
</dbReference>
<dbReference type="SUPFAM" id="SSF50249">
    <property type="entry name" value="Nucleic acid-binding proteins"/>
    <property type="match status" value="1"/>
</dbReference>
<dbReference type="SUPFAM" id="SSF68912">
    <property type="entry name" value="Rho N-terminal domain-like"/>
    <property type="match status" value="1"/>
</dbReference>
<dbReference type="PANTHER" id="PTHR46425:SF1">
    <property type="entry name" value="TRANSCRIPTION TERMINATION FACTOR RHO"/>
    <property type="match status" value="1"/>
</dbReference>
<dbReference type="PANTHER" id="PTHR46425">
    <property type="entry name" value="TRANSCRIPTION TERMINATION FACTOR RHO"/>
    <property type="match status" value="1"/>
</dbReference>
<dbReference type="GO" id="GO:0004386">
    <property type="term" value="F:helicase activity"/>
    <property type="evidence" value="ECO:0007669"/>
    <property type="project" value="UniProtKB-UniRule"/>
</dbReference>
<dbReference type="Gene3D" id="1.10.720.10">
    <property type="match status" value="1"/>
</dbReference>
<dbReference type="GO" id="GO:0006353">
    <property type="term" value="P:DNA-templated transcription termination"/>
    <property type="evidence" value="ECO:0007669"/>
    <property type="project" value="UniProtKB-UniRule"/>
</dbReference>
<comment type="caution">
    <text evidence="13">The sequence shown here is derived from an EMBL/GenBank/DDBJ whole genome shotgun (WGS) entry which is preliminary data.</text>
</comment>
<dbReference type="HAMAP" id="MF_01884">
    <property type="entry name" value="Rho"/>
    <property type="match status" value="1"/>
</dbReference>
<dbReference type="GO" id="GO:0003723">
    <property type="term" value="F:RNA binding"/>
    <property type="evidence" value="ECO:0007669"/>
    <property type="project" value="UniProtKB-UniRule"/>
</dbReference>
<dbReference type="InterPro" id="IPR003593">
    <property type="entry name" value="AAA+_ATPase"/>
</dbReference>
<sequence length="424" mass="47300">MHLAELKAKSPTDLLSLAESLQIENASSLRKQEMMFAILKSLAENDQAIHGEGTLEILPDGFGFLRSPQSNYLPGPDDIYVSPHQVRRFGLRTGDSVEGQIRAPKDGERYFAMYKINTINYEAPEAVRHRTNFDNLTPLYPNDRLKMEMELPPSPVKGAAKDYTPRVIDLISPIGKGQRALIVAPPRTGKTVMLQSIATAISTNHPEVFLIVLLIDERPEEVTDMARSVKGEVISSTFDEPATRHVQVTEMVIEKAKRLVEHKRDVVILLDSITRLARAYNAVVPSSGKVLTGGVDSNALQRPKRFFGAARNIEEGGSLTIIATALIDTGSRMDEVIFEEFKGTGNSEIILDRKISDKRTFPAIDITKSGTRKEELLVERATLSKMWVLRRILNPMGSTDGMEFLLDKLKYSKTNQDFFDAMNT</sequence>